<sequence>MVKALVNGVVIAESDQTSMADDNHVSEASHWDIDIGDGNVLSDAAWYYPKCITERAKDLASRTAFYKNKVQIVE</sequence>
<organism evidence="2 3">
    <name type="scientific">Microbotryum intermedium</name>
    <dbReference type="NCBI Taxonomy" id="269621"/>
    <lineage>
        <taxon>Eukaryota</taxon>
        <taxon>Fungi</taxon>
        <taxon>Dikarya</taxon>
        <taxon>Basidiomycota</taxon>
        <taxon>Pucciniomycotina</taxon>
        <taxon>Microbotryomycetes</taxon>
        <taxon>Microbotryales</taxon>
        <taxon>Microbotryaceae</taxon>
        <taxon>Microbotryum</taxon>
    </lineage>
</organism>
<evidence type="ECO:0000313" key="2">
    <source>
        <dbReference type="EMBL" id="SCV72745.1"/>
    </source>
</evidence>
<dbReference type="OrthoDB" id="18996at2759"/>
<dbReference type="InterPro" id="IPR038694">
    <property type="entry name" value="DUF427_sf"/>
</dbReference>
<protein>
    <submittedName>
        <fullName evidence="2">BQ2448_4282 protein</fullName>
    </submittedName>
</protein>
<evidence type="ECO:0000313" key="3">
    <source>
        <dbReference type="Proteomes" id="UP000198372"/>
    </source>
</evidence>
<dbReference type="InterPro" id="IPR007361">
    <property type="entry name" value="DUF427"/>
</dbReference>
<dbReference type="Gene3D" id="2.170.150.40">
    <property type="entry name" value="Domain of unknown function (DUF427)"/>
    <property type="match status" value="1"/>
</dbReference>
<proteinExistence type="predicted"/>
<gene>
    <name evidence="2" type="ORF">BQ2448_4282</name>
</gene>
<dbReference type="Proteomes" id="UP000198372">
    <property type="component" value="Unassembled WGS sequence"/>
</dbReference>
<evidence type="ECO:0000259" key="1">
    <source>
        <dbReference type="Pfam" id="PF04248"/>
    </source>
</evidence>
<dbReference type="EMBL" id="FMSP01000009">
    <property type="protein sequence ID" value="SCV72745.1"/>
    <property type="molecule type" value="Genomic_DNA"/>
</dbReference>
<dbReference type="Pfam" id="PF04248">
    <property type="entry name" value="NTP_transf_9"/>
    <property type="match status" value="1"/>
</dbReference>
<keyword evidence="3" id="KW-1185">Reference proteome</keyword>
<accession>A0A238FHU5</accession>
<feature type="domain" description="DUF427" evidence="1">
    <location>
        <begin position="27"/>
        <end position="67"/>
    </location>
</feature>
<name>A0A238FHU5_9BASI</name>
<reference evidence="3" key="1">
    <citation type="submission" date="2016-09" db="EMBL/GenBank/DDBJ databases">
        <authorList>
            <person name="Jeantristanb JTB J.-T."/>
            <person name="Ricardo R."/>
        </authorList>
    </citation>
    <scope>NUCLEOTIDE SEQUENCE [LARGE SCALE GENOMIC DNA]</scope>
</reference>
<dbReference type="AlphaFoldDB" id="A0A238FHU5"/>